<dbReference type="Gene3D" id="3.30.565.10">
    <property type="entry name" value="Histidine kinase-like ATPase, C-terminal domain"/>
    <property type="match status" value="1"/>
</dbReference>
<dbReference type="InterPro" id="IPR050351">
    <property type="entry name" value="BphY/WalK/GraS-like"/>
</dbReference>
<dbReference type="CDD" id="cd00075">
    <property type="entry name" value="HATPase"/>
    <property type="match status" value="1"/>
</dbReference>
<evidence type="ECO:0000256" key="7">
    <source>
        <dbReference type="ARBA" id="ARBA00022741"/>
    </source>
</evidence>
<dbReference type="SMART" id="SM00387">
    <property type="entry name" value="HATPase_c"/>
    <property type="match status" value="1"/>
</dbReference>
<evidence type="ECO:0000313" key="15">
    <source>
        <dbReference type="EMBL" id="HIV24988.1"/>
    </source>
</evidence>
<keyword evidence="11 13" id="KW-0472">Membrane</keyword>
<feature type="compositionally biased region" description="Basic and acidic residues" evidence="12">
    <location>
        <begin position="92"/>
        <end position="101"/>
    </location>
</feature>
<dbReference type="Pfam" id="PF00989">
    <property type="entry name" value="PAS"/>
    <property type="match status" value="1"/>
</dbReference>
<dbReference type="InterPro" id="IPR005467">
    <property type="entry name" value="His_kinase_dom"/>
</dbReference>
<dbReference type="SMART" id="SM00091">
    <property type="entry name" value="PAS"/>
    <property type="match status" value="1"/>
</dbReference>
<reference evidence="15" key="1">
    <citation type="submission" date="2020-10" db="EMBL/GenBank/DDBJ databases">
        <authorList>
            <person name="Gilroy R."/>
        </authorList>
    </citation>
    <scope>NUCLEOTIDE SEQUENCE</scope>
    <source>
        <strain evidence="15">CHK188-20938</strain>
    </source>
</reference>
<dbReference type="Pfam" id="PF02518">
    <property type="entry name" value="HATPase_c"/>
    <property type="match status" value="1"/>
</dbReference>
<dbReference type="GO" id="GO:0004721">
    <property type="term" value="F:phosphoprotein phosphatase activity"/>
    <property type="evidence" value="ECO:0007669"/>
    <property type="project" value="TreeGrafter"/>
</dbReference>
<keyword evidence="13" id="KW-1133">Transmembrane helix</keyword>
<dbReference type="SUPFAM" id="SSF55874">
    <property type="entry name" value="ATPase domain of HSP90 chaperone/DNA topoisomerase II/histidine kinase"/>
    <property type="match status" value="1"/>
</dbReference>
<dbReference type="InterPro" id="IPR036890">
    <property type="entry name" value="HATPase_C_sf"/>
</dbReference>
<keyword evidence="9" id="KW-0067">ATP-binding</keyword>
<dbReference type="InterPro" id="IPR035965">
    <property type="entry name" value="PAS-like_dom_sf"/>
</dbReference>
<dbReference type="Pfam" id="PF16736">
    <property type="entry name" value="sCache_like"/>
    <property type="match status" value="1"/>
</dbReference>
<evidence type="ECO:0000256" key="6">
    <source>
        <dbReference type="ARBA" id="ARBA00022679"/>
    </source>
</evidence>
<dbReference type="InterPro" id="IPR003661">
    <property type="entry name" value="HisK_dim/P_dom"/>
</dbReference>
<evidence type="ECO:0000256" key="5">
    <source>
        <dbReference type="ARBA" id="ARBA00022553"/>
    </source>
</evidence>
<keyword evidence="10" id="KW-0902">Two-component regulatory system</keyword>
<evidence type="ECO:0000256" key="3">
    <source>
        <dbReference type="ARBA" id="ARBA00012438"/>
    </source>
</evidence>
<protein>
    <recommendedName>
        <fullName evidence="3">histidine kinase</fullName>
        <ecNumber evidence="3">2.7.13.3</ecNumber>
    </recommendedName>
</protein>
<gene>
    <name evidence="15" type="ORF">IAB71_04245</name>
</gene>
<keyword evidence="6" id="KW-0808">Transferase</keyword>
<dbReference type="FunFam" id="1.10.287.130:FF:000008">
    <property type="entry name" value="Two-component sensor histidine kinase"/>
    <property type="match status" value="1"/>
</dbReference>
<dbReference type="SUPFAM" id="SSF47384">
    <property type="entry name" value="Homodimeric domain of signal transducing histidine kinase"/>
    <property type="match status" value="1"/>
</dbReference>
<comment type="catalytic activity">
    <reaction evidence="1">
        <text>ATP + protein L-histidine = ADP + protein N-phospho-L-histidine.</text>
        <dbReference type="EC" id="2.7.13.3"/>
    </reaction>
</comment>
<dbReference type="PANTHER" id="PTHR45453:SF1">
    <property type="entry name" value="PHOSPHATE REGULON SENSOR PROTEIN PHOR"/>
    <property type="match status" value="1"/>
</dbReference>
<name>A0A9D1TAE8_9FIRM</name>
<comment type="caution">
    <text evidence="15">The sequence shown here is derived from an EMBL/GenBank/DDBJ whole genome shotgun (WGS) entry which is preliminary data.</text>
</comment>
<dbReference type="InterPro" id="IPR000014">
    <property type="entry name" value="PAS"/>
</dbReference>
<dbReference type="SUPFAM" id="SSF55785">
    <property type="entry name" value="PYP-like sensor domain (PAS domain)"/>
    <property type="match status" value="1"/>
</dbReference>
<sequence length="555" mass="62273">MRKRIFRNTAVLVIISIVLTFLAMSLVMYNRTYNAMQTAVEDECEYLKASIDESGTEFLTPEIAGFSDSRITLIDTDGTVLFESEEAADQMENHAERKEFQEALDTGEGSDSRSSATFSEQTYYYALRLDNGMVIRVANTADNVWGTVLSGLGIAIALIVILVIASLIYAKAMTNRIMKPINELDLEHPMENGKAYEEISPLLGRINRQKKQIADQMVQLQQNQEEYMAITENMKDGLIVTNRTAVLAINRSAQRLFGVTQEECVNHDIITVNRNEVLKEALEEALSGQESEKILQLGERYYQLLANPVRVSEEISGAVILVLDVTEKQEAEKMRREFSANVSHELKTPLMSISGYAEIIEHGMVRQEDIPNFAGRIHAEASRLTNLVEDIIRLSRLDEAEGTMPREETDLNEICEEVKKHLDMSAKDRGITFSYKGEKCPIDGVRQVLYEMVYNLCDNAIKYNKKNGSVDLRLRKENGAPVLAVADTGIGIEPEETERIFERFYRVDKSHSKETGGTGLGLSIVKHAALLHNAKISVDSTPGAGTRIEIRFPEM</sequence>
<dbReference type="EC" id="2.7.13.3" evidence="3"/>
<dbReference type="CDD" id="cd00130">
    <property type="entry name" value="PAS"/>
    <property type="match status" value="1"/>
</dbReference>
<dbReference type="GO" id="GO:0005886">
    <property type="term" value="C:plasma membrane"/>
    <property type="evidence" value="ECO:0007669"/>
    <property type="project" value="UniProtKB-SubCell"/>
</dbReference>
<dbReference type="InterPro" id="IPR031967">
    <property type="entry name" value="PhoR_single_Cache-like_dom"/>
</dbReference>
<dbReference type="GO" id="GO:0006355">
    <property type="term" value="P:regulation of DNA-templated transcription"/>
    <property type="evidence" value="ECO:0007669"/>
    <property type="project" value="InterPro"/>
</dbReference>
<dbReference type="Pfam" id="PF00512">
    <property type="entry name" value="HisKA"/>
    <property type="match status" value="1"/>
</dbReference>
<dbReference type="AlphaFoldDB" id="A0A9D1TAE8"/>
<feature type="transmembrane region" description="Helical" evidence="13">
    <location>
        <begin position="9"/>
        <end position="29"/>
    </location>
</feature>
<dbReference type="InterPro" id="IPR004358">
    <property type="entry name" value="Sig_transdc_His_kin-like_C"/>
</dbReference>
<feature type="region of interest" description="Disordered" evidence="12">
    <location>
        <begin position="92"/>
        <end position="115"/>
    </location>
</feature>
<dbReference type="Gene3D" id="3.30.450.20">
    <property type="entry name" value="PAS domain"/>
    <property type="match status" value="1"/>
</dbReference>
<comment type="subcellular location">
    <subcellularLocation>
        <location evidence="2">Cell membrane</location>
    </subcellularLocation>
</comment>
<dbReference type="InterPro" id="IPR003594">
    <property type="entry name" value="HATPase_dom"/>
</dbReference>
<evidence type="ECO:0000256" key="4">
    <source>
        <dbReference type="ARBA" id="ARBA00022475"/>
    </source>
</evidence>
<dbReference type="InterPro" id="IPR036097">
    <property type="entry name" value="HisK_dim/P_sf"/>
</dbReference>
<evidence type="ECO:0000256" key="11">
    <source>
        <dbReference type="ARBA" id="ARBA00023136"/>
    </source>
</evidence>
<evidence type="ECO:0000256" key="9">
    <source>
        <dbReference type="ARBA" id="ARBA00022840"/>
    </source>
</evidence>
<keyword evidence="13" id="KW-0812">Transmembrane</keyword>
<dbReference type="FunFam" id="3.30.565.10:FF:000006">
    <property type="entry name" value="Sensor histidine kinase WalK"/>
    <property type="match status" value="1"/>
</dbReference>
<organism evidence="15 16">
    <name type="scientific">Candidatus Scatomonas pullistercoris</name>
    <dbReference type="NCBI Taxonomy" id="2840920"/>
    <lineage>
        <taxon>Bacteria</taxon>
        <taxon>Bacillati</taxon>
        <taxon>Bacillota</taxon>
        <taxon>Clostridia</taxon>
        <taxon>Lachnospirales</taxon>
        <taxon>Lachnospiraceae</taxon>
        <taxon>Lachnospiraceae incertae sedis</taxon>
        <taxon>Candidatus Scatomonas</taxon>
    </lineage>
</organism>
<proteinExistence type="predicted"/>
<dbReference type="PANTHER" id="PTHR45453">
    <property type="entry name" value="PHOSPHATE REGULON SENSOR PROTEIN PHOR"/>
    <property type="match status" value="1"/>
</dbReference>
<dbReference type="Gene3D" id="1.10.287.130">
    <property type="match status" value="1"/>
</dbReference>
<keyword evidence="4" id="KW-1003">Cell membrane</keyword>
<keyword evidence="7" id="KW-0547">Nucleotide-binding</keyword>
<dbReference type="GO" id="GO:0005524">
    <property type="term" value="F:ATP binding"/>
    <property type="evidence" value="ECO:0007669"/>
    <property type="project" value="UniProtKB-KW"/>
</dbReference>
<evidence type="ECO:0000256" key="1">
    <source>
        <dbReference type="ARBA" id="ARBA00000085"/>
    </source>
</evidence>
<evidence type="ECO:0000256" key="2">
    <source>
        <dbReference type="ARBA" id="ARBA00004236"/>
    </source>
</evidence>
<evidence type="ECO:0000313" key="16">
    <source>
        <dbReference type="Proteomes" id="UP000824169"/>
    </source>
</evidence>
<evidence type="ECO:0000256" key="12">
    <source>
        <dbReference type="SAM" id="MobiDB-lite"/>
    </source>
</evidence>
<dbReference type="GO" id="GO:0016036">
    <property type="term" value="P:cellular response to phosphate starvation"/>
    <property type="evidence" value="ECO:0007669"/>
    <property type="project" value="TreeGrafter"/>
</dbReference>
<dbReference type="PROSITE" id="PS50109">
    <property type="entry name" value="HIS_KIN"/>
    <property type="match status" value="1"/>
</dbReference>
<dbReference type="EMBL" id="DVOO01000011">
    <property type="protein sequence ID" value="HIV24988.1"/>
    <property type="molecule type" value="Genomic_DNA"/>
</dbReference>
<dbReference type="NCBIfam" id="TIGR00229">
    <property type="entry name" value="sensory_box"/>
    <property type="match status" value="1"/>
</dbReference>
<dbReference type="PRINTS" id="PR00344">
    <property type="entry name" value="BCTRLSENSOR"/>
</dbReference>
<evidence type="ECO:0000256" key="8">
    <source>
        <dbReference type="ARBA" id="ARBA00022777"/>
    </source>
</evidence>
<evidence type="ECO:0000256" key="13">
    <source>
        <dbReference type="SAM" id="Phobius"/>
    </source>
</evidence>
<feature type="transmembrane region" description="Helical" evidence="13">
    <location>
        <begin position="148"/>
        <end position="170"/>
    </location>
</feature>
<dbReference type="SMART" id="SM00388">
    <property type="entry name" value="HisKA"/>
    <property type="match status" value="1"/>
</dbReference>
<keyword evidence="5" id="KW-0597">Phosphoprotein</keyword>
<evidence type="ECO:0000256" key="10">
    <source>
        <dbReference type="ARBA" id="ARBA00023012"/>
    </source>
</evidence>
<feature type="domain" description="Histidine kinase" evidence="14">
    <location>
        <begin position="341"/>
        <end position="555"/>
    </location>
</feature>
<keyword evidence="8" id="KW-0418">Kinase</keyword>
<reference evidence="15" key="2">
    <citation type="journal article" date="2021" name="PeerJ">
        <title>Extensive microbial diversity within the chicken gut microbiome revealed by metagenomics and culture.</title>
        <authorList>
            <person name="Gilroy R."/>
            <person name="Ravi A."/>
            <person name="Getino M."/>
            <person name="Pursley I."/>
            <person name="Horton D.L."/>
            <person name="Alikhan N.F."/>
            <person name="Baker D."/>
            <person name="Gharbi K."/>
            <person name="Hall N."/>
            <person name="Watson M."/>
            <person name="Adriaenssens E.M."/>
            <person name="Foster-Nyarko E."/>
            <person name="Jarju S."/>
            <person name="Secka A."/>
            <person name="Antonio M."/>
            <person name="Oren A."/>
            <person name="Chaudhuri R.R."/>
            <person name="La Ragione R."/>
            <person name="Hildebrand F."/>
            <person name="Pallen M.J."/>
        </authorList>
    </citation>
    <scope>NUCLEOTIDE SEQUENCE</scope>
    <source>
        <strain evidence="15">CHK188-20938</strain>
    </source>
</reference>
<evidence type="ECO:0000259" key="14">
    <source>
        <dbReference type="PROSITE" id="PS50109"/>
    </source>
</evidence>
<dbReference type="CDD" id="cd00082">
    <property type="entry name" value="HisKA"/>
    <property type="match status" value="1"/>
</dbReference>
<dbReference type="Proteomes" id="UP000824169">
    <property type="component" value="Unassembled WGS sequence"/>
</dbReference>
<dbReference type="GO" id="GO:0000155">
    <property type="term" value="F:phosphorelay sensor kinase activity"/>
    <property type="evidence" value="ECO:0007669"/>
    <property type="project" value="InterPro"/>
</dbReference>
<dbReference type="InterPro" id="IPR013767">
    <property type="entry name" value="PAS_fold"/>
</dbReference>
<accession>A0A9D1TAE8</accession>